<gene>
    <name evidence="1" type="ORF">SAE01_06650</name>
</gene>
<comment type="caution">
    <text evidence="1">The sequence shown here is derived from an EMBL/GenBank/DDBJ whole genome shotgun (WGS) entry which is preliminary data.</text>
</comment>
<dbReference type="EMBL" id="BJYT01000001">
    <property type="protein sequence ID" value="GEO08169.1"/>
    <property type="molecule type" value="Genomic_DNA"/>
</dbReference>
<protein>
    <submittedName>
        <fullName evidence="1">Uncharacterized protein</fullName>
    </submittedName>
</protein>
<sequence>MEVKKVTFLKEEVEKTFGRKILIASDCDSLSKDIYRQTNVKLSLNTLRRFFNLIKSKYQVSLFTLDLLSRYCGFPSFSELAKDGEALPQNSNDPGLLNFLTLLFSDSDVKCINDVTYINLIHTTIVYLDKKPNIIDQLQRRIAKTSNGQIFYYEQSINIDKLDSYYGVGLCYYLNEKRTVEAQIFGNALLCFRYWLTMNKEGIKKHHKEVLCYTIYENIPPSIAGRYFATQLYFAEAFNREISSILTRAREFYSSIKPSKFIYQDFPAFEYILSEALVLTNQYDEALFYINEAIKKRNNKVAPHVDLRLFESIYLNQAIALANTGKEEKSIDILETITSMNFYFLSRNFNRILYFSLQQTIRKRKSIDEQLRYLVEQTGFKKLLVKSMETVAVVLHVLINVQVFCLSNSIG</sequence>
<dbReference type="Gene3D" id="1.25.40.10">
    <property type="entry name" value="Tetratricopeptide repeat domain"/>
    <property type="match status" value="1"/>
</dbReference>
<dbReference type="SUPFAM" id="SSF48452">
    <property type="entry name" value="TPR-like"/>
    <property type="match status" value="1"/>
</dbReference>
<name>A0A512B8C7_9BACT</name>
<evidence type="ECO:0000313" key="1">
    <source>
        <dbReference type="EMBL" id="GEO08169.1"/>
    </source>
</evidence>
<dbReference type="RefSeq" id="WP_147202202.1">
    <property type="nucleotide sequence ID" value="NZ_BJYT01000001.1"/>
</dbReference>
<keyword evidence="2" id="KW-1185">Reference proteome</keyword>
<organism evidence="1 2">
    <name type="scientific">Segetibacter aerophilus</name>
    <dbReference type="NCBI Taxonomy" id="670293"/>
    <lineage>
        <taxon>Bacteria</taxon>
        <taxon>Pseudomonadati</taxon>
        <taxon>Bacteroidota</taxon>
        <taxon>Chitinophagia</taxon>
        <taxon>Chitinophagales</taxon>
        <taxon>Chitinophagaceae</taxon>
        <taxon>Segetibacter</taxon>
    </lineage>
</organism>
<dbReference type="AlphaFoldDB" id="A0A512B8C7"/>
<dbReference type="Proteomes" id="UP000321513">
    <property type="component" value="Unassembled WGS sequence"/>
</dbReference>
<accession>A0A512B8C7</accession>
<evidence type="ECO:0000313" key="2">
    <source>
        <dbReference type="Proteomes" id="UP000321513"/>
    </source>
</evidence>
<proteinExistence type="predicted"/>
<dbReference type="OrthoDB" id="864024at2"/>
<dbReference type="InterPro" id="IPR011990">
    <property type="entry name" value="TPR-like_helical_dom_sf"/>
</dbReference>
<reference evidence="1 2" key="1">
    <citation type="submission" date="2019-07" db="EMBL/GenBank/DDBJ databases">
        <title>Whole genome shotgun sequence of Segetibacter aerophilus NBRC 106135.</title>
        <authorList>
            <person name="Hosoyama A."/>
            <person name="Uohara A."/>
            <person name="Ohji S."/>
            <person name="Ichikawa N."/>
        </authorList>
    </citation>
    <scope>NUCLEOTIDE SEQUENCE [LARGE SCALE GENOMIC DNA]</scope>
    <source>
        <strain evidence="1 2">NBRC 106135</strain>
    </source>
</reference>